<evidence type="ECO:0000313" key="1">
    <source>
        <dbReference type="EMBL" id="TFB77188.1"/>
    </source>
</evidence>
<sequence>MLSRPLSGVIARRYNGRRLFRPTHGVSSDAGHSGHRTGKTGRFYASRGALFAEQTEQTEQAVLRRAPTKHVEVPEPTQNGWLQRDGLCLHVDRRIVEVANTVVSLMRSELDLLASLFQPGNWVHTKAKTILELRGDSFATGGLVTDSDPRFLEMHVANVRKKISRSDEMTSSTASARNSAVNLRRLVMNHDSPYLCLDSLHGCSCSGQARTPMY</sequence>
<proteinExistence type="predicted"/>
<dbReference type="InterPro" id="IPR036388">
    <property type="entry name" value="WH-like_DNA-bd_sf"/>
</dbReference>
<dbReference type="InterPro" id="IPR016032">
    <property type="entry name" value="Sig_transdc_resp-reg_C-effctor"/>
</dbReference>
<accession>A0ABY2I4F2</accession>
<dbReference type="EMBL" id="SOFD01000025">
    <property type="protein sequence ID" value="TFB77188.1"/>
    <property type="molecule type" value="Genomic_DNA"/>
</dbReference>
<comment type="caution">
    <text evidence="1">The sequence shown here is derived from an EMBL/GenBank/DDBJ whole genome shotgun (WGS) entry which is preliminary data.</text>
</comment>
<name>A0ABY2I4F2_9MICO</name>
<gene>
    <name evidence="1" type="ORF">E3O21_09860</name>
</gene>
<dbReference type="SUPFAM" id="SSF46894">
    <property type="entry name" value="C-terminal effector domain of the bipartite response regulators"/>
    <property type="match status" value="1"/>
</dbReference>
<keyword evidence="2" id="KW-1185">Reference proteome</keyword>
<protein>
    <submittedName>
        <fullName evidence="1">Response regulator transcription factor</fullName>
    </submittedName>
</protein>
<evidence type="ECO:0000313" key="2">
    <source>
        <dbReference type="Proteomes" id="UP000298252"/>
    </source>
</evidence>
<reference evidence="1 2" key="1">
    <citation type="submission" date="2019-03" db="EMBL/GenBank/DDBJ databases">
        <title>Genomics of glacier-inhabiting Cryobacterium strains.</title>
        <authorList>
            <person name="Liu Q."/>
            <person name="Xin Y.-H."/>
        </authorList>
    </citation>
    <scope>NUCLEOTIDE SEQUENCE [LARGE SCALE GENOMIC DNA]</scope>
    <source>
        <strain evidence="1 2">Hh8</strain>
    </source>
</reference>
<dbReference type="Proteomes" id="UP000298252">
    <property type="component" value="Unassembled WGS sequence"/>
</dbReference>
<dbReference type="Gene3D" id="1.10.10.10">
    <property type="entry name" value="Winged helix-like DNA-binding domain superfamily/Winged helix DNA-binding domain"/>
    <property type="match status" value="1"/>
</dbReference>
<organism evidence="1 2">
    <name type="scientific">Cryobacterium flavum</name>
    <dbReference type="NCBI Taxonomy" id="1424659"/>
    <lineage>
        <taxon>Bacteria</taxon>
        <taxon>Bacillati</taxon>
        <taxon>Actinomycetota</taxon>
        <taxon>Actinomycetes</taxon>
        <taxon>Micrococcales</taxon>
        <taxon>Microbacteriaceae</taxon>
        <taxon>Cryobacterium</taxon>
    </lineage>
</organism>